<evidence type="ECO:0000256" key="3">
    <source>
        <dbReference type="ARBA" id="ARBA00023163"/>
    </source>
</evidence>
<dbReference type="Pfam" id="PF00440">
    <property type="entry name" value="TetR_N"/>
    <property type="match status" value="1"/>
</dbReference>
<dbReference type="SUPFAM" id="SSF46689">
    <property type="entry name" value="Homeodomain-like"/>
    <property type="match status" value="1"/>
</dbReference>
<dbReference type="SUPFAM" id="SSF48498">
    <property type="entry name" value="Tetracyclin repressor-like, C-terminal domain"/>
    <property type="match status" value="1"/>
</dbReference>
<dbReference type="InterPro" id="IPR009057">
    <property type="entry name" value="Homeodomain-like_sf"/>
</dbReference>
<dbReference type="Proteomes" id="UP000658656">
    <property type="component" value="Unassembled WGS sequence"/>
</dbReference>
<evidence type="ECO:0000256" key="2">
    <source>
        <dbReference type="ARBA" id="ARBA00023125"/>
    </source>
</evidence>
<dbReference type="Pfam" id="PF21597">
    <property type="entry name" value="TetR_C_43"/>
    <property type="match status" value="1"/>
</dbReference>
<dbReference type="AlphaFoldDB" id="A0A8H9MFB5"/>
<proteinExistence type="predicted"/>
<dbReference type="PANTHER" id="PTHR30055">
    <property type="entry name" value="HTH-TYPE TRANSCRIPTIONAL REGULATOR RUTR"/>
    <property type="match status" value="1"/>
</dbReference>
<keyword evidence="2 4" id="KW-0238">DNA-binding</keyword>
<evidence type="ECO:0000256" key="1">
    <source>
        <dbReference type="ARBA" id="ARBA00023015"/>
    </source>
</evidence>
<dbReference type="InterPro" id="IPR050109">
    <property type="entry name" value="HTH-type_TetR-like_transc_reg"/>
</dbReference>
<feature type="DNA-binding region" description="H-T-H motif" evidence="4">
    <location>
        <begin position="37"/>
        <end position="56"/>
    </location>
</feature>
<protein>
    <submittedName>
        <fullName evidence="6">TetR family transcriptional regulator</fullName>
    </submittedName>
</protein>
<feature type="domain" description="HTH tetR-type" evidence="5">
    <location>
        <begin position="15"/>
        <end position="74"/>
    </location>
</feature>
<keyword evidence="3" id="KW-0804">Transcription</keyword>
<dbReference type="InterPro" id="IPR049445">
    <property type="entry name" value="TetR_SbtR-like_C"/>
</dbReference>
<gene>
    <name evidence="6" type="ORF">GCM10017566_63810</name>
</gene>
<keyword evidence="1" id="KW-0805">Transcription regulation</keyword>
<dbReference type="InterPro" id="IPR001647">
    <property type="entry name" value="HTH_TetR"/>
</dbReference>
<comment type="caution">
    <text evidence="6">The sequence shown here is derived from an EMBL/GenBank/DDBJ whole genome shotgun (WGS) entry which is preliminary data.</text>
</comment>
<dbReference type="GO" id="GO:0003700">
    <property type="term" value="F:DNA-binding transcription factor activity"/>
    <property type="evidence" value="ECO:0007669"/>
    <property type="project" value="TreeGrafter"/>
</dbReference>
<reference evidence="6" key="2">
    <citation type="submission" date="2020-09" db="EMBL/GenBank/DDBJ databases">
        <authorList>
            <person name="Sun Q."/>
            <person name="Zhou Y."/>
        </authorList>
    </citation>
    <scope>NUCLEOTIDE SEQUENCE</scope>
    <source>
        <strain evidence="6">CGMCC 4.7679</strain>
    </source>
</reference>
<dbReference type="PANTHER" id="PTHR30055:SF234">
    <property type="entry name" value="HTH-TYPE TRANSCRIPTIONAL REGULATOR BETI"/>
    <property type="match status" value="1"/>
</dbReference>
<dbReference type="Gene3D" id="1.10.357.10">
    <property type="entry name" value="Tetracycline Repressor, domain 2"/>
    <property type="match status" value="1"/>
</dbReference>
<dbReference type="InterPro" id="IPR036271">
    <property type="entry name" value="Tet_transcr_reg_TetR-rel_C_sf"/>
</dbReference>
<evidence type="ECO:0000256" key="4">
    <source>
        <dbReference type="PROSITE-ProRule" id="PRU00335"/>
    </source>
</evidence>
<accession>A0A8H9MFB5</accession>
<dbReference type="EMBL" id="BNAV01000014">
    <property type="protein sequence ID" value="GHF80914.1"/>
    <property type="molecule type" value="Genomic_DNA"/>
</dbReference>
<reference evidence="6" key="1">
    <citation type="journal article" date="2014" name="Int. J. Syst. Evol. Microbiol.">
        <title>Complete genome sequence of Corynebacterium casei LMG S-19264T (=DSM 44701T), isolated from a smear-ripened cheese.</title>
        <authorList>
            <consortium name="US DOE Joint Genome Institute (JGI-PGF)"/>
            <person name="Walter F."/>
            <person name="Albersmeier A."/>
            <person name="Kalinowski J."/>
            <person name="Ruckert C."/>
        </authorList>
    </citation>
    <scope>NUCLEOTIDE SEQUENCE</scope>
    <source>
        <strain evidence="6">CGMCC 4.7679</strain>
    </source>
</reference>
<evidence type="ECO:0000313" key="7">
    <source>
        <dbReference type="Proteomes" id="UP000658656"/>
    </source>
</evidence>
<dbReference type="RefSeq" id="WP_308431618.1">
    <property type="nucleotide sequence ID" value="NZ_BNAV01000014.1"/>
</dbReference>
<evidence type="ECO:0000259" key="5">
    <source>
        <dbReference type="PROSITE" id="PS50977"/>
    </source>
</evidence>
<dbReference type="PROSITE" id="PS50977">
    <property type="entry name" value="HTH_TETR_2"/>
    <property type="match status" value="1"/>
</dbReference>
<dbReference type="GO" id="GO:0000976">
    <property type="term" value="F:transcription cis-regulatory region binding"/>
    <property type="evidence" value="ECO:0007669"/>
    <property type="project" value="TreeGrafter"/>
</dbReference>
<organism evidence="6 7">
    <name type="scientific">Amycolatopsis bartoniae</name>
    <dbReference type="NCBI Taxonomy" id="941986"/>
    <lineage>
        <taxon>Bacteria</taxon>
        <taxon>Bacillati</taxon>
        <taxon>Actinomycetota</taxon>
        <taxon>Actinomycetes</taxon>
        <taxon>Pseudonocardiales</taxon>
        <taxon>Pseudonocardiaceae</taxon>
        <taxon>Amycolatopsis</taxon>
    </lineage>
</organism>
<dbReference type="PRINTS" id="PR00455">
    <property type="entry name" value="HTHTETR"/>
</dbReference>
<sequence>MGSTPTPRPMRADARRNYERIVEVAREVFREHGPEAPLDDVARRACVGPGTLYRHFPNREELIAAVYRADLEALADQAYDLAERLEPGEALTEWLRVQVGFALHKRGLAAKLKAAMDRDAEGFALCKTKLNEAAATLVKAAQDAGAIRQDVRPRDLQLMAHGIGVATEATPDAAERLLTVMLDGLRPQ</sequence>
<keyword evidence="7" id="KW-1185">Reference proteome</keyword>
<evidence type="ECO:0000313" key="6">
    <source>
        <dbReference type="EMBL" id="GHF80914.1"/>
    </source>
</evidence>
<name>A0A8H9MFB5_9PSEU</name>